<gene>
    <name evidence="5" type="ORF">SacxiDRAFT_2556</name>
</gene>
<protein>
    <submittedName>
        <fullName evidence="5">Transcriptional regulator</fullName>
    </submittedName>
</protein>
<dbReference type="HOGENOM" id="CLU_037628_6_1_11"/>
<dbReference type="AlphaFoldDB" id="I0V3S5"/>
<dbReference type="PANTHER" id="PTHR30146">
    <property type="entry name" value="LACI-RELATED TRANSCRIPTIONAL REPRESSOR"/>
    <property type="match status" value="1"/>
</dbReference>
<dbReference type="InterPro" id="IPR010982">
    <property type="entry name" value="Lambda_DNA-bd_dom_sf"/>
</dbReference>
<accession>I0V3S5</accession>
<dbReference type="SUPFAM" id="SSF53822">
    <property type="entry name" value="Periplasmic binding protein-like I"/>
    <property type="match status" value="1"/>
</dbReference>
<proteinExistence type="predicted"/>
<dbReference type="PANTHER" id="PTHR30146:SF138">
    <property type="entry name" value="TRANSCRIPTIONAL REGULATORY PROTEIN"/>
    <property type="match status" value="1"/>
</dbReference>
<dbReference type="Proteomes" id="UP000004691">
    <property type="component" value="Unassembled WGS sequence"/>
</dbReference>
<dbReference type="STRING" id="882086.SacxiDRAFT_2556"/>
<dbReference type="InterPro" id="IPR000843">
    <property type="entry name" value="HTH_LacI"/>
</dbReference>
<keyword evidence="1" id="KW-0805">Transcription regulation</keyword>
<dbReference type="GO" id="GO:0003700">
    <property type="term" value="F:DNA-binding transcription factor activity"/>
    <property type="evidence" value="ECO:0007669"/>
    <property type="project" value="TreeGrafter"/>
</dbReference>
<dbReference type="Gene3D" id="3.40.50.2300">
    <property type="match status" value="2"/>
</dbReference>
<name>I0V3S5_9PSEU</name>
<organism evidence="5 6">
    <name type="scientific">Saccharomonospora xinjiangensis XJ-54</name>
    <dbReference type="NCBI Taxonomy" id="882086"/>
    <lineage>
        <taxon>Bacteria</taxon>
        <taxon>Bacillati</taxon>
        <taxon>Actinomycetota</taxon>
        <taxon>Actinomycetes</taxon>
        <taxon>Pseudonocardiales</taxon>
        <taxon>Pseudonocardiaceae</taxon>
        <taxon>Saccharomonospora</taxon>
    </lineage>
</organism>
<evidence type="ECO:0000256" key="1">
    <source>
        <dbReference type="ARBA" id="ARBA00023015"/>
    </source>
</evidence>
<feature type="domain" description="HTH lacI-type" evidence="4">
    <location>
        <begin position="24"/>
        <end position="79"/>
    </location>
</feature>
<dbReference type="Pfam" id="PF13377">
    <property type="entry name" value="Peripla_BP_3"/>
    <property type="match status" value="1"/>
</dbReference>
<dbReference type="EMBL" id="JH636049">
    <property type="protein sequence ID" value="EID54778.1"/>
    <property type="molecule type" value="Genomic_DNA"/>
</dbReference>
<keyword evidence="2" id="KW-0238">DNA-binding</keyword>
<evidence type="ECO:0000256" key="3">
    <source>
        <dbReference type="ARBA" id="ARBA00023163"/>
    </source>
</evidence>
<keyword evidence="3" id="KW-0804">Transcription</keyword>
<dbReference type="InterPro" id="IPR046335">
    <property type="entry name" value="LacI/GalR-like_sensor"/>
</dbReference>
<evidence type="ECO:0000259" key="4">
    <source>
        <dbReference type="PROSITE" id="PS50932"/>
    </source>
</evidence>
<dbReference type="CDD" id="cd01392">
    <property type="entry name" value="HTH_LacI"/>
    <property type="match status" value="1"/>
</dbReference>
<evidence type="ECO:0000313" key="6">
    <source>
        <dbReference type="Proteomes" id="UP000004691"/>
    </source>
</evidence>
<dbReference type="Gene3D" id="1.10.260.40">
    <property type="entry name" value="lambda repressor-like DNA-binding domains"/>
    <property type="match status" value="1"/>
</dbReference>
<reference evidence="5 6" key="1">
    <citation type="submission" date="2012-01" db="EMBL/GenBank/DDBJ databases">
        <title>Improved High-Quality Draft sequence of Saccharomonospora xinjiangensis XJ-54.</title>
        <authorList>
            <consortium name="US DOE Joint Genome Institute"/>
            <person name="Lucas S."/>
            <person name="Han J."/>
            <person name="Lapidus A."/>
            <person name="Cheng J.-F."/>
            <person name="Goodwin L."/>
            <person name="Pitluck S."/>
            <person name="Peters L."/>
            <person name="Mikhailova N."/>
            <person name="Teshima H."/>
            <person name="Detter J.C."/>
            <person name="Han C."/>
            <person name="Tapia R."/>
            <person name="Land M."/>
            <person name="Hauser L."/>
            <person name="Kyrpides N."/>
            <person name="Ivanova N."/>
            <person name="Pagani I."/>
            <person name="Brambilla E.-M."/>
            <person name="Klenk H.-P."/>
            <person name="Woyke T."/>
        </authorList>
    </citation>
    <scope>NUCLEOTIDE SEQUENCE [LARGE SCALE GENOMIC DNA]</scope>
    <source>
        <strain evidence="5 6">XJ-54</strain>
    </source>
</reference>
<dbReference type="PROSITE" id="PS50932">
    <property type="entry name" value="HTH_LACI_2"/>
    <property type="match status" value="1"/>
</dbReference>
<keyword evidence="6" id="KW-1185">Reference proteome</keyword>
<dbReference type="GO" id="GO:0000976">
    <property type="term" value="F:transcription cis-regulatory region binding"/>
    <property type="evidence" value="ECO:0007669"/>
    <property type="project" value="TreeGrafter"/>
</dbReference>
<dbReference type="InterPro" id="IPR028082">
    <property type="entry name" value="Peripla_BP_I"/>
</dbReference>
<dbReference type="SMART" id="SM00354">
    <property type="entry name" value="HTH_LACI"/>
    <property type="match status" value="1"/>
</dbReference>
<sequence length="379" mass="40860">MLLLWLLNRYGLFMNRPMRTRRGATLASLAAELGVSRTTVSNAYNRPDQLSPELRRRVLETARRLGYPGPDPVARSLRTRKAGAVGLLLTENLSYAFRDPAAVGVLEGLALACEDAGVGLHLVPASPGREEVAAVHRAGVDGFVVYSVPDDDPHLAAVLSRPVPTVIVDQPRLDGVDRVSPDDETAIVSVADHVAGLGHRQIGVLCMRLGRDRNDGFASVDRQQRAHYHVQRTRLAALARTFEAVGVDWNTVPVVERFDHTVDDGATAARQLLDTYPRVTAIICTSDILALGALAEAGRRGLRVPADLTITGFDGIAEASRAGLTTVHQPVLEKGRAAGRLLLSASDRVKPEVITLPTELRVGTTSAPPRTAEEQWFGP</sequence>
<dbReference type="SUPFAM" id="SSF47413">
    <property type="entry name" value="lambda repressor-like DNA-binding domains"/>
    <property type="match status" value="1"/>
</dbReference>
<dbReference type="eggNOG" id="COG1609">
    <property type="taxonomic scope" value="Bacteria"/>
</dbReference>
<dbReference type="CDD" id="cd06279">
    <property type="entry name" value="PBP1_LacI-like"/>
    <property type="match status" value="1"/>
</dbReference>
<evidence type="ECO:0000256" key="2">
    <source>
        <dbReference type="ARBA" id="ARBA00023125"/>
    </source>
</evidence>
<evidence type="ECO:0000313" key="5">
    <source>
        <dbReference type="EMBL" id="EID54778.1"/>
    </source>
</evidence>